<dbReference type="EMBL" id="JZRB01000034">
    <property type="protein sequence ID" value="KJV30053.1"/>
    <property type="molecule type" value="Genomic_DNA"/>
</dbReference>
<sequence>MKLFVVGTITSSTTERIINPLNARRCVTTIKFAAPKSTIVNSSRDPTRSHTSEWIKNKITFVGESEHQSLDEPNGELARVISLLNVIIFHIGNVPHILRVLSERISGVLACVGPLEVLLSGIFCRHADSIEIKRVRFIPRIALGVPHDDFVATGESTTRVQPVSKLPHYSIAQPKTEPPEDRRKFDIQGKDFIVLDEISDLPAKAAAVSKSRNNFFDNALLPFEIGGQIRLLLVGLADIVGRRSDDQIE</sequence>
<proteinExistence type="predicted"/>
<evidence type="ECO:0000313" key="2">
    <source>
        <dbReference type="Proteomes" id="UP000033651"/>
    </source>
</evidence>
<reference evidence="1 2" key="1">
    <citation type="submission" date="2015-03" db="EMBL/GenBank/DDBJ databases">
        <title>Draft genome sequence of Luteibacter yeojuensis strain SU11.</title>
        <authorList>
            <person name="Sulaiman J."/>
            <person name="Priya K."/>
            <person name="Chan K.-G."/>
        </authorList>
    </citation>
    <scope>NUCLEOTIDE SEQUENCE [LARGE SCALE GENOMIC DNA]</scope>
    <source>
        <strain evidence="1 2">SU11</strain>
    </source>
</reference>
<name>A0A0F3KFU9_9GAMM</name>
<gene>
    <name evidence="1" type="ORF">VI08_15440</name>
</gene>
<keyword evidence="2" id="KW-1185">Reference proteome</keyword>
<comment type="caution">
    <text evidence="1">The sequence shown here is derived from an EMBL/GenBank/DDBJ whole genome shotgun (WGS) entry which is preliminary data.</text>
</comment>
<dbReference type="AlphaFoldDB" id="A0A0F3KFU9"/>
<organism evidence="1 2">
    <name type="scientific">Luteibacter yeojuensis</name>
    <dbReference type="NCBI Taxonomy" id="345309"/>
    <lineage>
        <taxon>Bacteria</taxon>
        <taxon>Pseudomonadati</taxon>
        <taxon>Pseudomonadota</taxon>
        <taxon>Gammaproteobacteria</taxon>
        <taxon>Lysobacterales</taxon>
        <taxon>Rhodanobacteraceae</taxon>
        <taxon>Luteibacter</taxon>
    </lineage>
</organism>
<protein>
    <submittedName>
        <fullName evidence="1">Uncharacterized protein</fullName>
    </submittedName>
</protein>
<dbReference type="Proteomes" id="UP000033651">
    <property type="component" value="Unassembled WGS sequence"/>
</dbReference>
<accession>A0A0F3KFU9</accession>
<evidence type="ECO:0000313" key="1">
    <source>
        <dbReference type="EMBL" id="KJV30053.1"/>
    </source>
</evidence>